<evidence type="ECO:0000256" key="5">
    <source>
        <dbReference type="ARBA" id="ARBA00022777"/>
    </source>
</evidence>
<dbReference type="GO" id="GO:0005737">
    <property type="term" value="C:cytoplasm"/>
    <property type="evidence" value="ECO:0007669"/>
    <property type="project" value="UniProtKB-ARBA"/>
</dbReference>
<evidence type="ECO:0000259" key="11">
    <source>
        <dbReference type="PROSITE" id="PS50011"/>
    </source>
</evidence>
<dbReference type="GO" id="GO:0007224">
    <property type="term" value="P:smoothened signaling pathway"/>
    <property type="evidence" value="ECO:0007669"/>
    <property type="project" value="TreeGrafter"/>
</dbReference>
<feature type="compositionally biased region" description="Acidic residues" evidence="10">
    <location>
        <begin position="377"/>
        <end position="396"/>
    </location>
</feature>
<evidence type="ECO:0000256" key="8">
    <source>
        <dbReference type="ARBA" id="ARBA00048679"/>
    </source>
</evidence>
<organism evidence="12 13">
    <name type="scientific">Streblomastix strix</name>
    <dbReference type="NCBI Taxonomy" id="222440"/>
    <lineage>
        <taxon>Eukaryota</taxon>
        <taxon>Metamonada</taxon>
        <taxon>Preaxostyla</taxon>
        <taxon>Oxymonadida</taxon>
        <taxon>Streblomastigidae</taxon>
        <taxon>Streblomastix</taxon>
    </lineage>
</organism>
<evidence type="ECO:0000313" key="12">
    <source>
        <dbReference type="EMBL" id="KAA6381805.1"/>
    </source>
</evidence>
<dbReference type="InterPro" id="IPR017441">
    <property type="entry name" value="Protein_kinase_ATP_BS"/>
</dbReference>
<dbReference type="PROSITE" id="PS00108">
    <property type="entry name" value="PROTEIN_KINASE_ST"/>
    <property type="match status" value="1"/>
</dbReference>
<reference evidence="12 13" key="1">
    <citation type="submission" date="2019-03" db="EMBL/GenBank/DDBJ databases">
        <title>Single cell metagenomics reveals metabolic interactions within the superorganism composed of flagellate Streblomastix strix and complex community of Bacteroidetes bacteria on its surface.</title>
        <authorList>
            <person name="Treitli S.C."/>
            <person name="Kolisko M."/>
            <person name="Husnik F."/>
            <person name="Keeling P."/>
            <person name="Hampl V."/>
        </authorList>
    </citation>
    <scope>NUCLEOTIDE SEQUENCE [LARGE SCALE GENOMIC DNA]</scope>
    <source>
        <strain evidence="12">ST1C</strain>
    </source>
</reference>
<dbReference type="EC" id="2.7.11.1" evidence="1"/>
<dbReference type="GO" id="GO:0005524">
    <property type="term" value="F:ATP binding"/>
    <property type="evidence" value="ECO:0007669"/>
    <property type="project" value="UniProtKB-UniRule"/>
</dbReference>
<dbReference type="AlphaFoldDB" id="A0A5J4VH32"/>
<evidence type="ECO:0000256" key="7">
    <source>
        <dbReference type="ARBA" id="ARBA00047899"/>
    </source>
</evidence>
<dbReference type="PANTHER" id="PTHR22983">
    <property type="entry name" value="PROTEIN KINASE RELATED"/>
    <property type="match status" value="1"/>
</dbReference>
<name>A0A5J4VH32_9EUKA</name>
<dbReference type="InterPro" id="IPR008271">
    <property type="entry name" value="Ser/Thr_kinase_AS"/>
</dbReference>
<comment type="caution">
    <text evidence="12">The sequence shown here is derived from an EMBL/GenBank/DDBJ whole genome shotgun (WGS) entry which is preliminary data.</text>
</comment>
<dbReference type="InterPro" id="IPR000719">
    <property type="entry name" value="Prot_kinase_dom"/>
</dbReference>
<feature type="region of interest" description="Disordered" evidence="10">
    <location>
        <begin position="598"/>
        <end position="641"/>
    </location>
</feature>
<keyword evidence="6 9" id="KW-0067">ATP-binding</keyword>
<feature type="compositionally biased region" description="Polar residues" evidence="10">
    <location>
        <begin position="598"/>
        <end position="615"/>
    </location>
</feature>
<dbReference type="GO" id="GO:0004674">
    <property type="term" value="F:protein serine/threonine kinase activity"/>
    <property type="evidence" value="ECO:0007669"/>
    <property type="project" value="UniProtKB-KW"/>
</dbReference>
<dbReference type="PROSITE" id="PS50011">
    <property type="entry name" value="PROTEIN_KINASE_DOM"/>
    <property type="match status" value="1"/>
</dbReference>
<feature type="domain" description="Protein kinase" evidence="11">
    <location>
        <begin position="6"/>
        <end position="255"/>
    </location>
</feature>
<dbReference type="FunFam" id="1.10.510.10:FF:000571">
    <property type="entry name" value="Maternal embryonic leucine zipper kinase"/>
    <property type="match status" value="1"/>
</dbReference>
<feature type="compositionally biased region" description="Acidic residues" evidence="10">
    <location>
        <begin position="621"/>
        <end position="638"/>
    </location>
</feature>
<evidence type="ECO:0000313" key="13">
    <source>
        <dbReference type="Proteomes" id="UP000324800"/>
    </source>
</evidence>
<feature type="non-terminal residue" evidence="12">
    <location>
        <position position="1054"/>
    </location>
</feature>
<keyword evidence="2" id="KW-0723">Serine/threonine-protein kinase</keyword>
<keyword evidence="3" id="KW-0808">Transferase</keyword>
<feature type="compositionally biased region" description="Basic residues" evidence="10">
    <location>
        <begin position="362"/>
        <end position="373"/>
    </location>
</feature>
<evidence type="ECO:0000256" key="3">
    <source>
        <dbReference type="ARBA" id="ARBA00022679"/>
    </source>
</evidence>
<feature type="binding site" evidence="9">
    <location>
        <position position="35"/>
    </location>
    <ligand>
        <name>ATP</name>
        <dbReference type="ChEBI" id="CHEBI:30616"/>
    </ligand>
</feature>
<dbReference type="EMBL" id="SNRW01007118">
    <property type="protein sequence ID" value="KAA6381805.1"/>
    <property type="molecule type" value="Genomic_DNA"/>
</dbReference>
<dbReference type="OrthoDB" id="266718at2759"/>
<sequence>MNDSKYIILRVIGEGSFGRVFQGRLKYSGHVVAMKYISKYGKGKDASFLGEVEVLRSLEHENIIQFLDYFETDNDFVVVTEFGQGDLSKLLEEDKNFSETEIHWISRQLIYALKYLHDKNITHRDLKPQNILIDSNGTIKLCDFGFARILDQKSGVMNSVKGTPLYMAPEIINGGKSYDWRSDLWSLGALLYELFVGKPPFVAESYGQLIHVLNSTEVFYPSNITEQFASFLRGLLQKDPDKRFTWSELLKHSFITEINTERQKNSKFKPGRKFVQRLNDMEDYMPIAHTDMQMRDPALCKTQDEVLMKKRSSLQTYLLEVQKNSLLLRPNPIVDFVNKYGVGKGDVQLNRFKPTPFIGGPSKRKQTFNKKKKERDEESEDEYSDEDEDENEDYDNEKEITQSKQLQLQQQLELDNNSSKITQEQQQKLNYENTLQSTYSLIKPISSIRRSKSCPSKLFIGISRLDLDEDLANYALQRDNKKKGKKHNIRKWDDIIAIVNDEDQIQEMKKIDRKNQRHRANSCQMIMTKIYPIEIYGKEMNEIYDIENMKEFDIYKKTGVGQLKLKEIQKLKKQNYQPLIIHPPVLHTANGALLQEESNNDQNEQISAESESNNIRKIKEEEDSDEEEEDENDEDDQPDISSLLPYQRSLDQIIDDTFAIHDQLPSNRSHQIISLLETYSAVMQAPLLSDEDAFLCFTYDIRTIRYGGMPYDYIWMELPTFISPLPSFCSYVRPTLDQFPLSLSSEQKHQAHVTASLAASSKPGETKLGFKSCVDTFLVPSPPIPTWLSVRWGVMRWMSLKESIPAFLGLAHSCSERAQRIVVPQIRSSMSIPSLTVDEMFAETNTLEALTLTALSQTGIVPIGKATVISKGGIVPNSLMHNLAERDVVALARHRGTVTTINSVKSSQLNVSLSAYGAELAAMRDNTIYEKNTNIPPQSQNINQFSSSSFSHTSTLAIQQGTSSSLQSNAPIGNIGPTSSSLASRKSFVSKGGISLTSGFSSGTLTTGSGSQHQQSILQMQQLLRDLISVNWFDVAQKFLIAIHGLTHLIRVIG</sequence>
<feature type="region of interest" description="Disordered" evidence="10">
    <location>
        <begin position="351"/>
        <end position="404"/>
    </location>
</feature>
<dbReference type="InterPro" id="IPR011009">
    <property type="entry name" value="Kinase-like_dom_sf"/>
</dbReference>
<evidence type="ECO:0000256" key="10">
    <source>
        <dbReference type="SAM" id="MobiDB-lite"/>
    </source>
</evidence>
<comment type="catalytic activity">
    <reaction evidence="7">
        <text>L-threonyl-[protein] + ATP = O-phospho-L-threonyl-[protein] + ADP + H(+)</text>
        <dbReference type="Rhea" id="RHEA:46608"/>
        <dbReference type="Rhea" id="RHEA-COMP:11060"/>
        <dbReference type="Rhea" id="RHEA-COMP:11605"/>
        <dbReference type="ChEBI" id="CHEBI:15378"/>
        <dbReference type="ChEBI" id="CHEBI:30013"/>
        <dbReference type="ChEBI" id="CHEBI:30616"/>
        <dbReference type="ChEBI" id="CHEBI:61977"/>
        <dbReference type="ChEBI" id="CHEBI:456216"/>
        <dbReference type="EC" id="2.7.11.1"/>
    </reaction>
</comment>
<dbReference type="Proteomes" id="UP000324800">
    <property type="component" value="Unassembled WGS sequence"/>
</dbReference>
<evidence type="ECO:0000256" key="1">
    <source>
        <dbReference type="ARBA" id="ARBA00012513"/>
    </source>
</evidence>
<dbReference type="SUPFAM" id="SSF56112">
    <property type="entry name" value="Protein kinase-like (PK-like)"/>
    <property type="match status" value="1"/>
</dbReference>
<dbReference type="Gene3D" id="1.10.510.10">
    <property type="entry name" value="Transferase(Phosphotransferase) domain 1"/>
    <property type="match status" value="1"/>
</dbReference>
<comment type="catalytic activity">
    <reaction evidence="8">
        <text>L-seryl-[protein] + ATP = O-phospho-L-seryl-[protein] + ADP + H(+)</text>
        <dbReference type="Rhea" id="RHEA:17989"/>
        <dbReference type="Rhea" id="RHEA-COMP:9863"/>
        <dbReference type="Rhea" id="RHEA-COMP:11604"/>
        <dbReference type="ChEBI" id="CHEBI:15378"/>
        <dbReference type="ChEBI" id="CHEBI:29999"/>
        <dbReference type="ChEBI" id="CHEBI:30616"/>
        <dbReference type="ChEBI" id="CHEBI:83421"/>
        <dbReference type="ChEBI" id="CHEBI:456216"/>
        <dbReference type="EC" id="2.7.11.1"/>
    </reaction>
</comment>
<dbReference type="PANTHER" id="PTHR22983:SF6">
    <property type="entry name" value="SERINE_THREONINE-PROTEIN KINASE 36"/>
    <property type="match status" value="1"/>
</dbReference>
<evidence type="ECO:0000256" key="9">
    <source>
        <dbReference type="PROSITE-ProRule" id="PRU10141"/>
    </source>
</evidence>
<evidence type="ECO:0000256" key="4">
    <source>
        <dbReference type="ARBA" id="ARBA00022741"/>
    </source>
</evidence>
<protein>
    <recommendedName>
        <fullName evidence="1">non-specific serine/threonine protein kinase</fullName>
        <ecNumber evidence="1">2.7.11.1</ecNumber>
    </recommendedName>
</protein>
<evidence type="ECO:0000256" key="6">
    <source>
        <dbReference type="ARBA" id="ARBA00022840"/>
    </source>
</evidence>
<dbReference type="SMART" id="SM00220">
    <property type="entry name" value="S_TKc"/>
    <property type="match status" value="1"/>
</dbReference>
<keyword evidence="4 9" id="KW-0547">Nucleotide-binding</keyword>
<accession>A0A5J4VH32</accession>
<dbReference type="Pfam" id="PF00069">
    <property type="entry name" value="Pkinase"/>
    <property type="match status" value="1"/>
</dbReference>
<evidence type="ECO:0000256" key="2">
    <source>
        <dbReference type="ARBA" id="ARBA00022527"/>
    </source>
</evidence>
<keyword evidence="5 12" id="KW-0418">Kinase</keyword>
<proteinExistence type="predicted"/>
<gene>
    <name evidence="12" type="ORF">EZS28_022667</name>
</gene>
<dbReference type="PROSITE" id="PS00107">
    <property type="entry name" value="PROTEIN_KINASE_ATP"/>
    <property type="match status" value="1"/>
</dbReference>